<dbReference type="InterPro" id="IPR058975">
    <property type="entry name" value="CbrB"/>
</dbReference>
<proteinExistence type="inferred from homology"/>
<organism evidence="10 11">
    <name type="scientific">Citrobacter youngae ATCC 29220</name>
    <dbReference type="NCBI Taxonomy" id="500640"/>
    <lineage>
        <taxon>Bacteria</taxon>
        <taxon>Pseudomonadati</taxon>
        <taxon>Pseudomonadota</taxon>
        <taxon>Gammaproteobacteria</taxon>
        <taxon>Enterobacterales</taxon>
        <taxon>Enterobacteriaceae</taxon>
        <taxon>Citrobacter</taxon>
        <taxon>Citrobacter freundii complex</taxon>
    </lineage>
</organism>
<keyword evidence="2" id="KW-1003">Cell membrane</keyword>
<evidence type="ECO:0000256" key="5">
    <source>
        <dbReference type="ARBA" id="ARBA00022989"/>
    </source>
</evidence>
<feature type="transmembrane region" description="Helical" evidence="9">
    <location>
        <begin position="86"/>
        <end position="105"/>
    </location>
</feature>
<comment type="caution">
    <text evidence="10">The sequence shown here is derived from an EMBL/GenBank/DDBJ whole genome shotgun (WGS) entry which is preliminary data.</text>
</comment>
<gene>
    <name evidence="10" type="ORF">CIT292_11106</name>
</gene>
<protein>
    <recommendedName>
        <fullName evidence="8">Inner membrane protein CbrB</fullName>
    </recommendedName>
</protein>
<dbReference type="AlphaFoldDB" id="D4BKM6"/>
<evidence type="ECO:0000256" key="9">
    <source>
        <dbReference type="SAM" id="Phobius"/>
    </source>
</evidence>
<evidence type="ECO:0000256" key="6">
    <source>
        <dbReference type="ARBA" id="ARBA00023136"/>
    </source>
</evidence>
<name>D4BKM6_9ENTR</name>
<dbReference type="HOGENOM" id="CLU_139024_0_0_6"/>
<evidence type="ECO:0000313" key="11">
    <source>
        <dbReference type="Proteomes" id="UP000003880"/>
    </source>
</evidence>
<evidence type="ECO:0000256" key="1">
    <source>
        <dbReference type="ARBA" id="ARBA00004429"/>
    </source>
</evidence>
<dbReference type="eggNOG" id="ENOG5033IZG">
    <property type="taxonomic scope" value="Bacteria"/>
</dbReference>
<evidence type="ECO:0000256" key="7">
    <source>
        <dbReference type="ARBA" id="ARBA00093772"/>
    </source>
</evidence>
<reference evidence="10 11" key="1">
    <citation type="submission" date="2010-02" db="EMBL/GenBank/DDBJ databases">
        <authorList>
            <person name="Weinstock G."/>
            <person name="Sodergren E."/>
            <person name="Clifton S."/>
            <person name="Fulton L."/>
            <person name="Fulton B."/>
            <person name="Courtney L."/>
            <person name="Fronick C."/>
            <person name="Harrison M."/>
            <person name="Strong C."/>
            <person name="Farmer C."/>
            <person name="Delahaunty K."/>
            <person name="Markovic C."/>
            <person name="Hall O."/>
            <person name="Minx P."/>
            <person name="Tomlinson C."/>
            <person name="Mitreva M."/>
            <person name="Nelson J."/>
            <person name="Hou S."/>
            <person name="Wollam A."/>
            <person name="Pepin K.H."/>
            <person name="Johnson M."/>
            <person name="Bhonagiri V."/>
            <person name="Zhang X."/>
            <person name="Suruliraj S."/>
            <person name="Warren W."/>
            <person name="Chinwalla A."/>
            <person name="Mardis E.R."/>
            <person name="Wilson R.K."/>
        </authorList>
    </citation>
    <scope>NUCLEOTIDE SEQUENCE [LARGE SCALE GENOMIC DNA]</scope>
    <source>
        <strain evidence="10 11">ATCC 29220</strain>
    </source>
</reference>
<keyword evidence="4 9" id="KW-0812">Transmembrane</keyword>
<dbReference type="EMBL" id="ABWL02000036">
    <property type="protein sequence ID" value="EFE05452.1"/>
    <property type="molecule type" value="Genomic_DNA"/>
</dbReference>
<dbReference type="Pfam" id="PF26516">
    <property type="entry name" value="CBRB"/>
    <property type="match status" value="1"/>
</dbReference>
<dbReference type="RefSeq" id="WP_006688244.1">
    <property type="nucleotide sequence ID" value="NZ_GG730304.1"/>
</dbReference>
<feature type="transmembrane region" description="Helical" evidence="9">
    <location>
        <begin position="111"/>
        <end position="134"/>
    </location>
</feature>
<feature type="transmembrane region" description="Helical" evidence="9">
    <location>
        <begin position="48"/>
        <end position="74"/>
    </location>
</feature>
<sequence>MTKTRRIIHHACWFAVLGPHIGVPVTIAHEALTSYRTLGNLLLKILSILPLFMALTWFIGGFAALLTGVATACLPAHIYRCIWQRTLACGVSGAAIATLCGLLISREIAPGLFWMSTGPGLLAGLIMGGLVPYLPFRGENNYVRPEIVKINSDVVPPERKV</sequence>
<comment type="subcellular location">
    <subcellularLocation>
        <location evidence="1">Cell inner membrane</location>
        <topology evidence="1">Multi-pass membrane protein</topology>
    </subcellularLocation>
</comment>
<dbReference type="Proteomes" id="UP000003880">
    <property type="component" value="Unassembled WGS sequence"/>
</dbReference>
<keyword evidence="6 9" id="KW-0472">Membrane</keyword>
<evidence type="ECO:0000313" key="10">
    <source>
        <dbReference type="EMBL" id="EFE05452.1"/>
    </source>
</evidence>
<evidence type="ECO:0000256" key="3">
    <source>
        <dbReference type="ARBA" id="ARBA00022519"/>
    </source>
</evidence>
<keyword evidence="5 9" id="KW-1133">Transmembrane helix</keyword>
<keyword evidence="3" id="KW-0997">Cell inner membrane</keyword>
<accession>D4BKM6</accession>
<comment type="similarity">
    <text evidence="7">Belongs to the CbrB family.</text>
</comment>
<evidence type="ECO:0000256" key="4">
    <source>
        <dbReference type="ARBA" id="ARBA00022692"/>
    </source>
</evidence>
<evidence type="ECO:0000256" key="2">
    <source>
        <dbReference type="ARBA" id="ARBA00022475"/>
    </source>
</evidence>
<evidence type="ECO:0000256" key="8">
    <source>
        <dbReference type="ARBA" id="ARBA00093791"/>
    </source>
</evidence>